<dbReference type="EMBL" id="CAJDYZ010008814">
    <property type="protein sequence ID" value="CAD1475853.1"/>
    <property type="molecule type" value="Genomic_DNA"/>
</dbReference>
<protein>
    <submittedName>
        <fullName evidence="1">Uncharacterized protein</fullName>
    </submittedName>
</protein>
<gene>
    <name evidence="1" type="ORF">MHI_LOCUS597869</name>
</gene>
<proteinExistence type="predicted"/>
<accession>A0A6V7H8K3</accession>
<name>A0A6V7H8K3_9HYME</name>
<sequence length="55" mass="6606">KKERREKATKSFALNLKTLVEKLRRSHLQRRSSMNTGFHKWKAPYCFERGKEGLQ</sequence>
<comment type="caution">
    <text evidence="1">The sequence shown here is derived from an EMBL/GenBank/DDBJ whole genome shotgun (WGS) entry which is preliminary data.</text>
</comment>
<dbReference type="AlphaFoldDB" id="A0A6V7H8K3"/>
<feature type="non-terminal residue" evidence="1">
    <location>
        <position position="55"/>
    </location>
</feature>
<keyword evidence="2" id="KW-1185">Reference proteome</keyword>
<evidence type="ECO:0000313" key="2">
    <source>
        <dbReference type="Proteomes" id="UP000752696"/>
    </source>
</evidence>
<organism evidence="1 2">
    <name type="scientific">Heterotrigona itama</name>
    <dbReference type="NCBI Taxonomy" id="395501"/>
    <lineage>
        <taxon>Eukaryota</taxon>
        <taxon>Metazoa</taxon>
        <taxon>Ecdysozoa</taxon>
        <taxon>Arthropoda</taxon>
        <taxon>Hexapoda</taxon>
        <taxon>Insecta</taxon>
        <taxon>Pterygota</taxon>
        <taxon>Neoptera</taxon>
        <taxon>Endopterygota</taxon>
        <taxon>Hymenoptera</taxon>
        <taxon>Apocrita</taxon>
        <taxon>Aculeata</taxon>
        <taxon>Apoidea</taxon>
        <taxon>Anthophila</taxon>
        <taxon>Apidae</taxon>
        <taxon>Heterotrigona</taxon>
    </lineage>
</organism>
<evidence type="ECO:0000313" key="1">
    <source>
        <dbReference type="EMBL" id="CAD1475853.1"/>
    </source>
</evidence>
<feature type="non-terminal residue" evidence="1">
    <location>
        <position position="1"/>
    </location>
</feature>
<dbReference type="Proteomes" id="UP000752696">
    <property type="component" value="Unassembled WGS sequence"/>
</dbReference>
<reference evidence="1" key="1">
    <citation type="submission" date="2020-07" db="EMBL/GenBank/DDBJ databases">
        <authorList>
            <person name="Nazaruddin N."/>
        </authorList>
    </citation>
    <scope>NUCLEOTIDE SEQUENCE</scope>
</reference>